<organism evidence="8 9">
    <name type="scientific">Blastococcus jejuensis</name>
    <dbReference type="NCBI Taxonomy" id="351224"/>
    <lineage>
        <taxon>Bacteria</taxon>
        <taxon>Bacillati</taxon>
        <taxon>Actinomycetota</taxon>
        <taxon>Actinomycetes</taxon>
        <taxon>Geodermatophilales</taxon>
        <taxon>Geodermatophilaceae</taxon>
        <taxon>Blastococcus</taxon>
    </lineage>
</organism>
<dbReference type="EMBL" id="BAAAVV010000002">
    <property type="protein sequence ID" value="GAA3162138.1"/>
    <property type="molecule type" value="Genomic_DNA"/>
</dbReference>
<evidence type="ECO:0000256" key="6">
    <source>
        <dbReference type="SAM" id="Phobius"/>
    </source>
</evidence>
<evidence type="ECO:0000256" key="2">
    <source>
        <dbReference type="ARBA" id="ARBA00022475"/>
    </source>
</evidence>
<evidence type="ECO:0000313" key="9">
    <source>
        <dbReference type="Proteomes" id="UP001499924"/>
    </source>
</evidence>
<feature type="transmembrane region" description="Helical" evidence="6">
    <location>
        <begin position="15"/>
        <end position="36"/>
    </location>
</feature>
<protein>
    <recommendedName>
        <fullName evidence="7">Cardiolipin synthase N-terminal domain-containing protein</fullName>
    </recommendedName>
</protein>
<sequence>MATKHWSDLTPAQRAAVVALGAAQFTLAVSAWVDLLRTPAGQVNGRKDVWAAVIAVNWVGPISWYRWGRRSP</sequence>
<keyword evidence="3 6" id="KW-0812">Transmembrane</keyword>
<evidence type="ECO:0000313" key="8">
    <source>
        <dbReference type="EMBL" id="GAA3162138.1"/>
    </source>
</evidence>
<evidence type="ECO:0000256" key="4">
    <source>
        <dbReference type="ARBA" id="ARBA00022989"/>
    </source>
</evidence>
<dbReference type="Pfam" id="PF13396">
    <property type="entry name" value="PLDc_N"/>
    <property type="match status" value="1"/>
</dbReference>
<comment type="subcellular location">
    <subcellularLocation>
        <location evidence="1">Cell membrane</location>
        <topology evidence="1">Multi-pass membrane protein</topology>
    </subcellularLocation>
</comment>
<dbReference type="RefSeq" id="WP_344687790.1">
    <property type="nucleotide sequence ID" value="NZ_BAAAVV010000002.1"/>
</dbReference>
<feature type="transmembrane region" description="Helical" evidence="6">
    <location>
        <begin position="48"/>
        <end position="67"/>
    </location>
</feature>
<reference evidence="9" key="1">
    <citation type="journal article" date="2019" name="Int. J. Syst. Evol. Microbiol.">
        <title>The Global Catalogue of Microorganisms (GCM) 10K type strain sequencing project: providing services to taxonomists for standard genome sequencing and annotation.</title>
        <authorList>
            <consortium name="The Broad Institute Genomics Platform"/>
            <consortium name="The Broad Institute Genome Sequencing Center for Infectious Disease"/>
            <person name="Wu L."/>
            <person name="Ma J."/>
        </authorList>
    </citation>
    <scope>NUCLEOTIDE SEQUENCE [LARGE SCALE GENOMIC DNA]</scope>
    <source>
        <strain evidence="9">JCM 15614</strain>
    </source>
</reference>
<comment type="caution">
    <text evidence="8">The sequence shown here is derived from an EMBL/GenBank/DDBJ whole genome shotgun (WGS) entry which is preliminary data.</text>
</comment>
<gene>
    <name evidence="8" type="ORF">GCM10010531_12340</name>
</gene>
<evidence type="ECO:0000259" key="7">
    <source>
        <dbReference type="Pfam" id="PF13396"/>
    </source>
</evidence>
<name>A0ABP6P048_9ACTN</name>
<accession>A0ABP6P048</accession>
<dbReference type="InterPro" id="IPR027379">
    <property type="entry name" value="CLS_N"/>
</dbReference>
<keyword evidence="5 6" id="KW-0472">Membrane</keyword>
<evidence type="ECO:0000256" key="5">
    <source>
        <dbReference type="ARBA" id="ARBA00023136"/>
    </source>
</evidence>
<keyword evidence="2" id="KW-1003">Cell membrane</keyword>
<keyword evidence="4 6" id="KW-1133">Transmembrane helix</keyword>
<dbReference type="Proteomes" id="UP001499924">
    <property type="component" value="Unassembled WGS sequence"/>
</dbReference>
<keyword evidence="9" id="KW-1185">Reference proteome</keyword>
<feature type="domain" description="Cardiolipin synthase N-terminal" evidence="7">
    <location>
        <begin position="27"/>
        <end position="69"/>
    </location>
</feature>
<proteinExistence type="predicted"/>
<evidence type="ECO:0000256" key="1">
    <source>
        <dbReference type="ARBA" id="ARBA00004651"/>
    </source>
</evidence>
<evidence type="ECO:0000256" key="3">
    <source>
        <dbReference type="ARBA" id="ARBA00022692"/>
    </source>
</evidence>